<evidence type="ECO:0000313" key="6">
    <source>
        <dbReference type="Proteomes" id="UP000323000"/>
    </source>
</evidence>
<organism evidence="5 6">
    <name type="scientific">Acer yangbiense</name>
    <dbReference type="NCBI Taxonomy" id="1000413"/>
    <lineage>
        <taxon>Eukaryota</taxon>
        <taxon>Viridiplantae</taxon>
        <taxon>Streptophyta</taxon>
        <taxon>Embryophyta</taxon>
        <taxon>Tracheophyta</taxon>
        <taxon>Spermatophyta</taxon>
        <taxon>Magnoliopsida</taxon>
        <taxon>eudicotyledons</taxon>
        <taxon>Gunneridae</taxon>
        <taxon>Pentapetalae</taxon>
        <taxon>rosids</taxon>
        <taxon>malvids</taxon>
        <taxon>Sapindales</taxon>
        <taxon>Sapindaceae</taxon>
        <taxon>Hippocastanoideae</taxon>
        <taxon>Acereae</taxon>
        <taxon>Acer</taxon>
    </lineage>
</organism>
<keyword evidence="2" id="KW-0479">Metal-binding</keyword>
<dbReference type="SUPFAM" id="SSF52058">
    <property type="entry name" value="L domain-like"/>
    <property type="match status" value="1"/>
</dbReference>
<dbReference type="Pfam" id="PF00098">
    <property type="entry name" value="zf-CCHC"/>
    <property type="match status" value="1"/>
</dbReference>
<dbReference type="InterPro" id="IPR057670">
    <property type="entry name" value="SH3_retrovirus"/>
</dbReference>
<dbReference type="GO" id="GO:0006952">
    <property type="term" value="P:defense response"/>
    <property type="evidence" value="ECO:0007669"/>
    <property type="project" value="UniProtKB-KW"/>
</dbReference>
<protein>
    <recommendedName>
        <fullName evidence="4">CCHC-type domain-containing protein</fullName>
    </recommendedName>
</protein>
<dbReference type="EMBL" id="VAHF01000003">
    <property type="protein sequence ID" value="TXG68000.1"/>
    <property type="molecule type" value="Genomic_DNA"/>
</dbReference>
<dbReference type="InterPro" id="IPR001878">
    <property type="entry name" value="Znf_CCHC"/>
</dbReference>
<proteinExistence type="predicted"/>
<accession>A0A5C7IF88</accession>
<gene>
    <name evidence="5" type="ORF">EZV62_009275</name>
</gene>
<dbReference type="Pfam" id="PF22936">
    <property type="entry name" value="Pol_BBD"/>
    <property type="match status" value="1"/>
</dbReference>
<dbReference type="AlphaFoldDB" id="A0A5C7IF88"/>
<evidence type="ECO:0000313" key="5">
    <source>
        <dbReference type="EMBL" id="TXG68000.1"/>
    </source>
</evidence>
<dbReference type="PANTHER" id="PTHR36766">
    <property type="entry name" value="PLANT BROAD-SPECTRUM MILDEW RESISTANCE PROTEIN RPW8"/>
    <property type="match status" value="1"/>
</dbReference>
<feature type="region of interest" description="Disordered" evidence="3">
    <location>
        <begin position="732"/>
        <end position="765"/>
    </location>
</feature>
<keyword evidence="6" id="KW-1185">Reference proteome</keyword>
<keyword evidence="2" id="KW-0862">Zinc</keyword>
<dbReference type="PROSITE" id="PS50158">
    <property type="entry name" value="ZF_CCHC"/>
    <property type="match status" value="1"/>
</dbReference>
<dbReference type="InterPro" id="IPR032675">
    <property type="entry name" value="LRR_dom_sf"/>
</dbReference>
<dbReference type="Proteomes" id="UP000323000">
    <property type="component" value="Chromosome 3"/>
</dbReference>
<dbReference type="OrthoDB" id="544129at2759"/>
<comment type="caution">
    <text evidence="5">The sequence shown here is derived from an EMBL/GenBank/DDBJ whole genome shotgun (WGS) entry which is preliminary data.</text>
</comment>
<evidence type="ECO:0000256" key="2">
    <source>
        <dbReference type="PROSITE-ProRule" id="PRU00047"/>
    </source>
</evidence>
<evidence type="ECO:0000256" key="1">
    <source>
        <dbReference type="ARBA" id="ARBA00022821"/>
    </source>
</evidence>
<dbReference type="PANTHER" id="PTHR36766:SF40">
    <property type="entry name" value="DISEASE RESISTANCE PROTEIN RGA3"/>
    <property type="match status" value="1"/>
</dbReference>
<dbReference type="SMART" id="SM00343">
    <property type="entry name" value="ZnF_C2HC"/>
    <property type="match status" value="2"/>
</dbReference>
<dbReference type="Gene3D" id="4.10.60.10">
    <property type="entry name" value="Zinc finger, CCHC-type"/>
    <property type="match status" value="1"/>
</dbReference>
<reference evidence="6" key="1">
    <citation type="journal article" date="2019" name="Gigascience">
        <title>De novo genome assembly of the endangered Acer yangbiense, a plant species with extremely small populations endemic to Yunnan Province, China.</title>
        <authorList>
            <person name="Yang J."/>
            <person name="Wariss H.M."/>
            <person name="Tao L."/>
            <person name="Zhang R."/>
            <person name="Yun Q."/>
            <person name="Hollingsworth P."/>
            <person name="Dao Z."/>
            <person name="Luo G."/>
            <person name="Guo H."/>
            <person name="Ma Y."/>
            <person name="Sun W."/>
        </authorList>
    </citation>
    <scope>NUCLEOTIDE SEQUENCE [LARGE SCALE GENOMIC DNA]</scope>
    <source>
        <strain evidence="6">cv. Malutang</strain>
    </source>
</reference>
<dbReference type="Gene3D" id="3.80.10.10">
    <property type="entry name" value="Ribonuclease Inhibitor"/>
    <property type="match status" value="3"/>
</dbReference>
<evidence type="ECO:0000256" key="3">
    <source>
        <dbReference type="SAM" id="MobiDB-lite"/>
    </source>
</evidence>
<evidence type="ECO:0000259" key="4">
    <source>
        <dbReference type="PROSITE" id="PS50158"/>
    </source>
</evidence>
<dbReference type="InterPro" id="IPR054722">
    <property type="entry name" value="PolX-like_BBD"/>
</dbReference>
<sequence length="1255" mass="142139">MGYRLYNPVTKKVIFSRDVIFEENESWNWDQTKASRSAELMPEEETREMATEPQIPRDQQTPQRGSSSPQRYDAPLPIERDFSDMMPRGTRSLEDLYENTEQVEEDVTLYCLLMTSDPVSFEEANQEEKWRSAMDEEIRSIEKNKTWEAVVATLAFPDPNKWLKITGIPSIKIDRKFILTNSFLSSISGKELWGYIDGSIPKPEKGSDSSQIAKWESNDAKVISWILSSIDSHIILNLQSYTCAKDMWEYLKKVYHQENSARRFQLELEISEYSQGNMSIHDYYSGFMNLWSEYKELIYANVPSEGLSALQQVQEISQRDCFLMKLRRDFEPVRANLMARNPCPSLDICFGELLREEQRCTTQNVIEQTNGGSNPLDVAFATQAKARDMSKVQCYRCNEYGHIANQCKKKFCNYCKKSRHLISDCRRRPQNRTSQAFNVVSSTFTPTTVPSESGSNNLTSEMVQQMIQSAFSAFGLTGKDVSSSLWYIDSAASNHMTSSLAPLANVKPYVGNMQIRTANGETLPIKSVGDIPHTLPLTNVFHAPDLTSNLISVGQLVDENCNVSFSTSGCVVQDQDSGKVIGKGPKCGRLFSLSMPNYLRNKNLFSFFSLTSSSLSKMWHKRLGHPNVKTLLYLSNSGLFSNDDSISFNCDSYRKGFLCYDPIAHRIRISRNVVFIENQYFFPNTYVPNPPALFSYLYDFGGNNFNDDNNSNDATNSNFIKFKPGLVYQRRGQIRSQETEGPDKENSPAPNPPQEAPSTDLHQEPPLLRRSTRMIAWSSGPTKLGMDKFVVELSEVILVISVIPLCTHREQIVILIEVRGKLPQSVKKLDIGYCEKLQCLLDDNEDTCNSSSSKFQFPACLLPEENAVNTYTSHLEDLYLSGCPALTCLLSTDRLSITLTSLTIGDCSKLTTLSSTGQLPMLLKHLVICRCSELTTLLPKGQLPETLETLSISDCKKLEWIVEKFHNNKALCEIYIFYCNNLKSFPEGLHTLSSLRSIKIEFCNDFASFPKGEFPNSNFTLVIKGCKKLEALPNKINTLSSLKIYDCPNMSLSEEGLFTKLESLSITSVKQYKALIQLGLHNFTSLTYLGIYRNLDRESLQEEDMKITLPRSLTSLWIRELTKLKYLPFKGLEDLPSLEFLWISSCAELISLPSLPSSLSELQIRNCPLLKELTPLSSLPSSLLKLYIIDCPLLKELTSLISLPSSLLELCISNCPLLKKTCKRDREKGWSKIADIPYVEIDNKFIYDPNEESEA</sequence>
<feature type="compositionally biased region" description="Basic and acidic residues" evidence="3">
    <location>
        <begin position="737"/>
        <end position="746"/>
    </location>
</feature>
<feature type="domain" description="CCHC-type" evidence="4">
    <location>
        <begin position="394"/>
        <end position="409"/>
    </location>
</feature>
<dbReference type="GO" id="GO:0008270">
    <property type="term" value="F:zinc ion binding"/>
    <property type="evidence" value="ECO:0007669"/>
    <property type="project" value="UniProtKB-KW"/>
</dbReference>
<feature type="region of interest" description="Disordered" evidence="3">
    <location>
        <begin position="31"/>
        <end position="86"/>
    </location>
</feature>
<name>A0A5C7IF88_9ROSI</name>
<dbReference type="Pfam" id="PF14223">
    <property type="entry name" value="Retrotran_gag_2"/>
    <property type="match status" value="1"/>
</dbReference>
<keyword evidence="1" id="KW-0611">Plant defense</keyword>
<dbReference type="Pfam" id="PF25597">
    <property type="entry name" value="SH3_retrovirus"/>
    <property type="match status" value="1"/>
</dbReference>
<dbReference type="InterPro" id="IPR025724">
    <property type="entry name" value="GAG-pre-integrase_dom"/>
</dbReference>
<feature type="compositionally biased region" description="Polar residues" evidence="3">
    <location>
        <begin position="57"/>
        <end position="70"/>
    </location>
</feature>
<keyword evidence="2" id="KW-0863">Zinc-finger</keyword>
<dbReference type="GO" id="GO:0003676">
    <property type="term" value="F:nucleic acid binding"/>
    <property type="evidence" value="ECO:0007669"/>
    <property type="project" value="InterPro"/>
</dbReference>
<dbReference type="InterPro" id="IPR036875">
    <property type="entry name" value="Znf_CCHC_sf"/>
</dbReference>
<dbReference type="Pfam" id="PF13976">
    <property type="entry name" value="gag_pre-integrs"/>
    <property type="match status" value="1"/>
</dbReference>
<dbReference type="SUPFAM" id="SSF57756">
    <property type="entry name" value="Retrovirus zinc finger-like domains"/>
    <property type="match status" value="1"/>
</dbReference>